<reference evidence="1" key="1">
    <citation type="submission" date="2015-04" db="UniProtKB">
        <authorList>
            <consortium name="EnsemblPlants"/>
        </authorList>
    </citation>
    <scope>IDENTIFICATION</scope>
</reference>
<keyword evidence="2" id="KW-1185">Reference proteome</keyword>
<dbReference type="STRING" id="40149.A0A0E0C2M4"/>
<dbReference type="PANTHER" id="PTHR45786">
    <property type="entry name" value="DNA BINDING PROTEIN-LIKE"/>
    <property type="match status" value="1"/>
</dbReference>
<dbReference type="PANTHER" id="PTHR45786:SF75">
    <property type="entry name" value="ATP-DEPENDENT DNA HELICASE"/>
    <property type="match status" value="1"/>
</dbReference>
<accession>A0A0E0C2M4</accession>
<evidence type="ECO:0000313" key="2">
    <source>
        <dbReference type="Proteomes" id="UP000008021"/>
    </source>
</evidence>
<proteinExistence type="predicted"/>
<name>A0A0E0C2M4_9ORYZ</name>
<dbReference type="HOGENOM" id="CLU_680396_0_0_1"/>
<dbReference type="EnsemblPlants" id="OMERI01G15910.1">
    <property type="protein sequence ID" value="OMERI01G15910.1"/>
    <property type="gene ID" value="OMERI01G15910"/>
</dbReference>
<dbReference type="Gramene" id="OMERI01G15910.1">
    <property type="protein sequence ID" value="OMERI01G15910.1"/>
    <property type="gene ID" value="OMERI01G15910"/>
</dbReference>
<organism evidence="1">
    <name type="scientific">Oryza meridionalis</name>
    <dbReference type="NCBI Taxonomy" id="40149"/>
    <lineage>
        <taxon>Eukaryota</taxon>
        <taxon>Viridiplantae</taxon>
        <taxon>Streptophyta</taxon>
        <taxon>Embryophyta</taxon>
        <taxon>Tracheophyta</taxon>
        <taxon>Spermatophyta</taxon>
        <taxon>Magnoliopsida</taxon>
        <taxon>Liliopsida</taxon>
        <taxon>Poales</taxon>
        <taxon>Poaceae</taxon>
        <taxon>BOP clade</taxon>
        <taxon>Oryzoideae</taxon>
        <taxon>Oryzeae</taxon>
        <taxon>Oryzinae</taxon>
        <taxon>Oryza</taxon>
    </lineage>
</organism>
<evidence type="ECO:0000313" key="1">
    <source>
        <dbReference type="EnsemblPlants" id="OMERI01G15910.1"/>
    </source>
</evidence>
<sequence>MGSVQNLDEYRISLNTNIILDQRVYNAPTASQVAAIWVEGNNPQNIFDRSVVVYGREERPRYIKAYHRCYDPLSYPLFFPAAEVGWNRFLPYNGDPLNEHPFADAAEQPDSGRLFHQFVVDVWLKIEGMRLDFFLKEDTQKLIRADVYQGVVDTIAAGSKITGPDQYDAIISAYDAIISAEIPDINMYPELQKLVVKHMLHGPYSPEKRDNPCMLPLHLPNMQIVAFRESDNLEDVVAHHYANYPNIVREVALMDSNYQVAFLHAFDQVADFYQSQLITSETPRGIVVATALEVDKASNCLSTTAATTMLFLNNRDYQRYALLEEVRNSMFKEPVLHDANKVGMNFRKQKLLQMAEQNNAPGEPEVVIVEDAEVVIEPVPKKKCTGNKGFTIPSGVEVIHIPSTP</sequence>
<dbReference type="Proteomes" id="UP000008021">
    <property type="component" value="Chromosome 1"/>
</dbReference>
<protein>
    <submittedName>
        <fullName evidence="1">Uncharacterized protein</fullName>
    </submittedName>
</protein>
<reference evidence="1" key="2">
    <citation type="submission" date="2018-05" db="EMBL/GenBank/DDBJ databases">
        <title>OmerRS3 (Oryza meridionalis Reference Sequence Version 3).</title>
        <authorList>
            <person name="Zhang J."/>
            <person name="Kudrna D."/>
            <person name="Lee S."/>
            <person name="Talag J."/>
            <person name="Welchert J."/>
            <person name="Wing R.A."/>
        </authorList>
    </citation>
    <scope>NUCLEOTIDE SEQUENCE [LARGE SCALE GENOMIC DNA]</scope>
    <source>
        <strain evidence="1">cv. OR44</strain>
    </source>
</reference>
<dbReference type="AlphaFoldDB" id="A0A0E0C2M4"/>